<proteinExistence type="predicted"/>
<dbReference type="RefSeq" id="WP_200349609.1">
    <property type="nucleotide sequence ID" value="NZ_BAABHZ010000010.1"/>
</dbReference>
<dbReference type="Proteomes" id="UP000600139">
    <property type="component" value="Unassembled WGS sequence"/>
</dbReference>
<dbReference type="InterPro" id="IPR025586">
    <property type="entry name" value="PcfJ"/>
</dbReference>
<protein>
    <submittedName>
        <fullName evidence="1">PcfJ domain-containing protein</fullName>
    </submittedName>
</protein>
<reference evidence="1" key="1">
    <citation type="submission" date="2021-01" db="EMBL/GenBank/DDBJ databases">
        <title>Modified the classification status of verrucomicrobia.</title>
        <authorList>
            <person name="Feng X."/>
        </authorList>
    </citation>
    <scope>NUCLEOTIDE SEQUENCE</scope>
    <source>
        <strain evidence="1">JCM 18052</strain>
    </source>
</reference>
<dbReference type="Pfam" id="PF14284">
    <property type="entry name" value="PcfJ"/>
    <property type="match status" value="1"/>
</dbReference>
<accession>A0A934R1A2</accession>
<sequence>MSHYPYSGESRLSIYITPAIARGEPWTARHLSNNNLRQHCHSLARIFRGPHPLTQPIRDPCARLLAAIEEKCNLLTRVHPSEYQLIPVLTRISAYAEKWIRQPETWSGDRSEDPRAVIRSLLGHLFMLWEVPEFFDNAWLVKGELRYLERDWYCHFALGGSLRKVRGMPPSITSRALHLAMRAPRDLTIRQALRWGQVRSSGGGEEWLAEVSSSRMVRDLSNDAIWSRLLEKLIRAKDFDPGHFGLIADTLIEVMEREHVSRAESLTALPLDELLRYSRRYWRTLLRLVRIEMPGSRNDINCRHLRAELHQMNGNRWACLPRSRTFESVHEEGGMSSRFRIVELTHQWQLVAESRAMKHCIHTYGRACKAGRCSIFSVRQEETVGGRTITTSHLTIEVDRRSRRILQTRGRRNRLVTAREIPMLRKWADAIELTFPI</sequence>
<dbReference type="EMBL" id="JAENIK010000004">
    <property type="protein sequence ID" value="MBK1814652.1"/>
    <property type="molecule type" value="Genomic_DNA"/>
</dbReference>
<name>A0A934R1A2_9BACT</name>
<gene>
    <name evidence="1" type="ORF">JIN84_03450</name>
</gene>
<evidence type="ECO:0000313" key="2">
    <source>
        <dbReference type="Proteomes" id="UP000600139"/>
    </source>
</evidence>
<evidence type="ECO:0000313" key="1">
    <source>
        <dbReference type="EMBL" id="MBK1814652.1"/>
    </source>
</evidence>
<comment type="caution">
    <text evidence="1">The sequence shown here is derived from an EMBL/GenBank/DDBJ whole genome shotgun (WGS) entry which is preliminary data.</text>
</comment>
<keyword evidence="2" id="KW-1185">Reference proteome</keyword>
<organism evidence="1 2">
    <name type="scientific">Luteolibacter yonseiensis</name>
    <dbReference type="NCBI Taxonomy" id="1144680"/>
    <lineage>
        <taxon>Bacteria</taxon>
        <taxon>Pseudomonadati</taxon>
        <taxon>Verrucomicrobiota</taxon>
        <taxon>Verrucomicrobiia</taxon>
        <taxon>Verrucomicrobiales</taxon>
        <taxon>Verrucomicrobiaceae</taxon>
        <taxon>Luteolibacter</taxon>
    </lineage>
</organism>
<dbReference type="AlphaFoldDB" id="A0A934R1A2"/>